<sequence length="91" mass="9758">MITPTHDSFVTSSFRTLGYAGALLFTICPPAFVYEAYLMLYTTAAEENPSIGLFASAALVLSFASVPMMLVGRRKRVSGQQSLAHLEPGAV</sequence>
<reference evidence="2" key="1">
    <citation type="journal article" date="2014" name="Int. J. Syst. Evol. Microbiol.">
        <title>Complete genome sequence of Corynebacterium casei LMG S-19264T (=DSM 44701T), isolated from a smear-ripened cheese.</title>
        <authorList>
            <consortium name="US DOE Joint Genome Institute (JGI-PGF)"/>
            <person name="Walter F."/>
            <person name="Albersmeier A."/>
            <person name="Kalinowski J."/>
            <person name="Ruckert C."/>
        </authorList>
    </citation>
    <scope>NUCLEOTIDE SEQUENCE</scope>
    <source>
        <strain evidence="2">CGMCC 1.15493</strain>
    </source>
</reference>
<organism evidence="2 3">
    <name type="scientific">Aureimonas glaciei</name>
    <dbReference type="NCBI Taxonomy" id="1776957"/>
    <lineage>
        <taxon>Bacteria</taxon>
        <taxon>Pseudomonadati</taxon>
        <taxon>Pseudomonadota</taxon>
        <taxon>Alphaproteobacteria</taxon>
        <taxon>Hyphomicrobiales</taxon>
        <taxon>Aurantimonadaceae</taxon>
        <taxon>Aureimonas</taxon>
    </lineage>
</organism>
<keyword evidence="1" id="KW-0472">Membrane</keyword>
<dbReference type="EMBL" id="BMJJ01000011">
    <property type="protein sequence ID" value="GGD33392.1"/>
    <property type="molecule type" value="Genomic_DNA"/>
</dbReference>
<evidence type="ECO:0000313" key="3">
    <source>
        <dbReference type="Proteomes" id="UP000613160"/>
    </source>
</evidence>
<dbReference type="AlphaFoldDB" id="A0A917DFG9"/>
<comment type="caution">
    <text evidence="2">The sequence shown here is derived from an EMBL/GenBank/DDBJ whole genome shotgun (WGS) entry which is preliminary data.</text>
</comment>
<keyword evidence="1" id="KW-0812">Transmembrane</keyword>
<feature type="transmembrane region" description="Helical" evidence="1">
    <location>
        <begin position="51"/>
        <end position="71"/>
    </location>
</feature>
<keyword evidence="3" id="KW-1185">Reference proteome</keyword>
<keyword evidence="1" id="KW-1133">Transmembrane helix</keyword>
<reference evidence="2" key="2">
    <citation type="submission" date="2020-09" db="EMBL/GenBank/DDBJ databases">
        <authorList>
            <person name="Sun Q."/>
            <person name="Zhou Y."/>
        </authorList>
    </citation>
    <scope>NUCLEOTIDE SEQUENCE</scope>
    <source>
        <strain evidence="2">CGMCC 1.15493</strain>
    </source>
</reference>
<protein>
    <submittedName>
        <fullName evidence="2">Uncharacterized protein</fullName>
    </submittedName>
</protein>
<evidence type="ECO:0000313" key="2">
    <source>
        <dbReference type="EMBL" id="GGD33392.1"/>
    </source>
</evidence>
<evidence type="ECO:0000256" key="1">
    <source>
        <dbReference type="SAM" id="Phobius"/>
    </source>
</evidence>
<accession>A0A917DFG9</accession>
<gene>
    <name evidence="2" type="ORF">GCM10011335_40500</name>
</gene>
<proteinExistence type="predicted"/>
<dbReference type="Proteomes" id="UP000613160">
    <property type="component" value="Unassembled WGS sequence"/>
</dbReference>
<name>A0A917DFG9_9HYPH</name>
<feature type="transmembrane region" description="Helical" evidence="1">
    <location>
        <begin position="17"/>
        <end position="39"/>
    </location>
</feature>
<dbReference type="RefSeq" id="WP_188854214.1">
    <property type="nucleotide sequence ID" value="NZ_BMJJ01000011.1"/>
</dbReference>